<reference evidence="3" key="2">
    <citation type="submission" date="2021-04" db="EMBL/GenBank/DDBJ databases">
        <title>Complete Genome and methylome analysis of Thiothrix fructosivorans ATCC 49748.</title>
        <authorList>
            <person name="Fomenkov A."/>
            <person name="Sun L."/>
            <person name="Vincze T."/>
            <person name="Grabovich M.Y."/>
            <person name="Roberts R.J."/>
        </authorList>
    </citation>
    <scope>NUCLEOTIDE SEQUENCE</scope>
    <source>
        <strain evidence="3">ATCC 49748</strain>
    </source>
</reference>
<evidence type="ECO:0000256" key="1">
    <source>
        <dbReference type="SAM" id="MobiDB-lite"/>
    </source>
</evidence>
<dbReference type="PROSITE" id="PS51257">
    <property type="entry name" value="PROKAR_LIPOPROTEIN"/>
    <property type="match status" value="1"/>
</dbReference>
<keyword evidence="4" id="KW-1185">Reference proteome</keyword>
<proteinExistence type="predicted"/>
<organism evidence="3">
    <name type="scientific">Thiothrix fructosivorans</name>
    <dbReference type="NCBI Taxonomy" id="111770"/>
    <lineage>
        <taxon>Bacteria</taxon>
        <taxon>Pseudomonadati</taxon>
        <taxon>Pseudomonadota</taxon>
        <taxon>Gammaproteobacteria</taxon>
        <taxon>Thiotrichales</taxon>
        <taxon>Thiotrichaceae</taxon>
        <taxon>Thiothrix</taxon>
    </lineage>
</organism>
<sequence length="170" mass="18324">MNIKSSFTVSIRTVLLITPLLGGGCQMLGNTSVAGDFIKTEQAPVSDSKHIPKPSLTPAHGTSTVKPVPKKPNISSNKHSSDNDLHDIANQAIKMAEKQATSSRSTVISQQNTIVMQSGNNPPDATTWTDLSAIAAKSIQIAEDQTEHGNTGTTAYQAELRRMMEQHFRQ</sequence>
<name>A0A8B0SBM2_9GAMM</name>
<dbReference type="AlphaFoldDB" id="A0A8B0SBM2"/>
<dbReference type="EMBL" id="JAFMPM010000008">
    <property type="protein sequence ID" value="MBO0614495.1"/>
    <property type="molecule type" value="Genomic_DNA"/>
</dbReference>
<feature type="region of interest" description="Disordered" evidence="1">
    <location>
        <begin position="44"/>
        <end position="84"/>
    </location>
</feature>
<evidence type="ECO:0000313" key="3">
    <source>
        <dbReference type="EMBL" id="QTX09333.1"/>
    </source>
</evidence>
<evidence type="ECO:0008006" key="5">
    <source>
        <dbReference type="Google" id="ProtNLM"/>
    </source>
</evidence>
<accession>A0A8B0SBM2</accession>
<dbReference type="EMBL" id="CP072748">
    <property type="protein sequence ID" value="QTX09333.1"/>
    <property type="molecule type" value="Genomic_DNA"/>
</dbReference>
<dbReference type="Proteomes" id="UP000664466">
    <property type="component" value="Unassembled WGS sequence"/>
</dbReference>
<evidence type="ECO:0000313" key="2">
    <source>
        <dbReference type="EMBL" id="MBO0614495.1"/>
    </source>
</evidence>
<protein>
    <recommendedName>
        <fullName evidence="5">Lipoprotein</fullName>
    </recommendedName>
</protein>
<evidence type="ECO:0000313" key="4">
    <source>
        <dbReference type="Proteomes" id="UP000664466"/>
    </source>
</evidence>
<gene>
    <name evidence="3" type="ORF">J1836_011845</name>
    <name evidence="2" type="ORF">J1836_16455</name>
</gene>
<reference evidence="2 4" key="1">
    <citation type="submission" date="2021-03" db="EMBL/GenBank/DDBJ databases">
        <title>Draft genome and methylome analysis of Thiotrix fructosivoruns ATCC 49748.</title>
        <authorList>
            <person name="Fomenkov A."/>
            <person name="Grabovich M.Y."/>
            <person name="Roberts R.J."/>
        </authorList>
    </citation>
    <scope>NUCLEOTIDE SEQUENCE [LARGE SCALE GENOMIC DNA]</scope>
    <source>
        <strain evidence="2 4">ATCC 49748</strain>
    </source>
</reference>